<dbReference type="InterPro" id="IPR001927">
    <property type="entry name" value="Na/Gal_symport"/>
</dbReference>
<feature type="transmembrane region" description="Helical" evidence="2">
    <location>
        <begin position="329"/>
        <end position="350"/>
    </location>
</feature>
<sequence>MSVSTTQAPAESKRLSNGTVISYALGDVANNLTFMMTSMFLMVFMTDIAGVGAGIAGTIYGVTKVWAGVSDLIAGQTVDRINTRWGRLRPWILYVSAPLVIVFVLLFSIPAGLSPAITIAWILLFDALYQLAYSFINIPYGSLSAAMTQDPVDRSRLSGARSITSSLASVVLAFVIAPQFQDTAADNIRLKFTLITAGLGVVALCLYLICFKNTRETVERPSSKITLKSTFKTVRSNKPLLILCFGALFLLASMFTMNAVGLYYARDVLGNAGWYAYLMVAQTLGSILIASFVPAITTKFGKRLGYAFSAAAVIVSFVIIFLAPAGSLIVGLVGWFIYGVGIGGTNALMFSMQADTVDYGEWKTGVRSEGGSYSMLSFIRKVGQGVGGWVAGVVIGIYVYEAGAAVQSAESIEGIRIATGAVPAVLAVVALLIMLRYPLDLDTHTTIVRELNQRRTNKAVASSTGRSDVSTPGTGDGRTTLLREKGESAPPIITLFGTSGSGASIIGPMLAAKLGVPYIGQRFSAEELALVDHKALATDSAFDRWMRKVAYTGTQDATMAAASGTAQNNMIAENNTKEVLEKVANGGVILGRNGAFVLHHVVGALHVRLMAPKRKRIERVMQRTGLNAAQAQTQLEGEDRMRSEMAIHLYQWEPNNEHYYDLIINTGSVTYEQIVDTIIELYQTKYPENKPDPDAVDEIIDLKKLWEDAKGEGSEDDIKF</sequence>
<feature type="compositionally biased region" description="Polar residues" evidence="1">
    <location>
        <begin position="459"/>
        <end position="473"/>
    </location>
</feature>
<feature type="transmembrane region" description="Helical" evidence="2">
    <location>
        <begin position="420"/>
        <end position="439"/>
    </location>
</feature>
<evidence type="ECO:0000256" key="2">
    <source>
        <dbReference type="SAM" id="Phobius"/>
    </source>
</evidence>
<feature type="transmembrane region" description="Helical" evidence="2">
    <location>
        <begin position="91"/>
        <end position="113"/>
    </location>
</feature>
<evidence type="ECO:0000313" key="4">
    <source>
        <dbReference type="Proteomes" id="UP000221653"/>
    </source>
</evidence>
<feature type="transmembrane region" description="Helical" evidence="2">
    <location>
        <begin position="39"/>
        <end position="62"/>
    </location>
</feature>
<feature type="transmembrane region" description="Helical" evidence="2">
    <location>
        <begin position="119"/>
        <end position="138"/>
    </location>
</feature>
<dbReference type="Gene3D" id="3.40.50.300">
    <property type="entry name" value="P-loop containing nucleotide triphosphate hydrolases"/>
    <property type="match status" value="1"/>
</dbReference>
<dbReference type="SUPFAM" id="SSF103473">
    <property type="entry name" value="MFS general substrate transporter"/>
    <property type="match status" value="1"/>
</dbReference>
<dbReference type="PANTHER" id="PTHR11328">
    <property type="entry name" value="MAJOR FACILITATOR SUPERFAMILY DOMAIN-CONTAINING PROTEIN"/>
    <property type="match status" value="1"/>
</dbReference>
<dbReference type="Gene3D" id="1.20.1250.20">
    <property type="entry name" value="MFS general substrate transporter like domains"/>
    <property type="match status" value="2"/>
</dbReference>
<dbReference type="InterPro" id="IPR036259">
    <property type="entry name" value="MFS_trans_sf"/>
</dbReference>
<dbReference type="CDD" id="cd17332">
    <property type="entry name" value="MFS_MelB_like"/>
    <property type="match status" value="1"/>
</dbReference>
<dbReference type="Pfam" id="PF13189">
    <property type="entry name" value="Cytidylate_kin2"/>
    <property type="match status" value="1"/>
</dbReference>
<gene>
    <name evidence="3" type="ORF">ATK06_0083</name>
</gene>
<keyword evidence="2" id="KW-0812">Transmembrane</keyword>
<dbReference type="OrthoDB" id="181905at2"/>
<dbReference type="EMBL" id="PDJF01000001">
    <property type="protein sequence ID" value="PFG27038.1"/>
    <property type="molecule type" value="Genomic_DNA"/>
</dbReference>
<feature type="transmembrane region" description="Helical" evidence="2">
    <location>
        <begin position="192"/>
        <end position="211"/>
    </location>
</feature>
<dbReference type="InterPro" id="IPR027417">
    <property type="entry name" value="P-loop_NTPase"/>
</dbReference>
<keyword evidence="2" id="KW-1133">Transmembrane helix</keyword>
<feature type="transmembrane region" description="Helical" evidence="2">
    <location>
        <begin position="304"/>
        <end position="323"/>
    </location>
</feature>
<dbReference type="PANTHER" id="PTHR11328:SF39">
    <property type="entry name" value="2,3-DIHYDROXYPROPANE-1-SULFONATE EXPORTER-RELATED"/>
    <property type="match status" value="1"/>
</dbReference>
<dbReference type="GO" id="GO:0008643">
    <property type="term" value="P:carbohydrate transport"/>
    <property type="evidence" value="ECO:0007669"/>
    <property type="project" value="InterPro"/>
</dbReference>
<dbReference type="Pfam" id="PF13347">
    <property type="entry name" value="MFS_2"/>
    <property type="match status" value="1"/>
</dbReference>
<name>A0A2A9DK13_9CORY</name>
<feature type="transmembrane region" description="Helical" evidence="2">
    <location>
        <begin position="159"/>
        <end position="180"/>
    </location>
</feature>
<dbReference type="NCBIfam" id="TIGR00792">
    <property type="entry name" value="gph"/>
    <property type="match status" value="1"/>
</dbReference>
<feature type="region of interest" description="Disordered" evidence="1">
    <location>
        <begin position="458"/>
        <end position="477"/>
    </location>
</feature>
<dbReference type="STRING" id="1724.GCA_001044175_00181"/>
<evidence type="ECO:0000313" key="3">
    <source>
        <dbReference type="EMBL" id="PFG27038.1"/>
    </source>
</evidence>
<dbReference type="AlphaFoldDB" id="A0A2A9DK13"/>
<dbReference type="Proteomes" id="UP000221653">
    <property type="component" value="Unassembled WGS sequence"/>
</dbReference>
<dbReference type="SUPFAM" id="SSF52540">
    <property type="entry name" value="P-loop containing nucleoside triphosphate hydrolases"/>
    <property type="match status" value="1"/>
</dbReference>
<dbReference type="GO" id="GO:0006814">
    <property type="term" value="P:sodium ion transport"/>
    <property type="evidence" value="ECO:0007669"/>
    <property type="project" value="InterPro"/>
</dbReference>
<accession>A0A2A9DK13</accession>
<feature type="transmembrane region" description="Helical" evidence="2">
    <location>
        <begin position="240"/>
        <end position="264"/>
    </location>
</feature>
<organism evidence="3 4">
    <name type="scientific">Corynebacterium renale</name>
    <dbReference type="NCBI Taxonomy" id="1724"/>
    <lineage>
        <taxon>Bacteria</taxon>
        <taxon>Bacillati</taxon>
        <taxon>Actinomycetota</taxon>
        <taxon>Actinomycetes</taxon>
        <taxon>Mycobacteriales</taxon>
        <taxon>Corynebacteriaceae</taxon>
        <taxon>Corynebacterium</taxon>
    </lineage>
</organism>
<dbReference type="RefSeq" id="WP_098388649.1">
    <property type="nucleotide sequence ID" value="NZ_LS483464.1"/>
</dbReference>
<evidence type="ECO:0000256" key="1">
    <source>
        <dbReference type="SAM" id="MobiDB-lite"/>
    </source>
</evidence>
<reference evidence="3 4" key="1">
    <citation type="submission" date="2017-10" db="EMBL/GenBank/DDBJ databases">
        <title>Sequencing the genomes of 1000 actinobacteria strains.</title>
        <authorList>
            <person name="Klenk H.-P."/>
        </authorList>
    </citation>
    <scope>NUCLEOTIDE SEQUENCE [LARGE SCALE GENOMIC DNA]</scope>
    <source>
        <strain evidence="3 4">DSM 20688</strain>
    </source>
</reference>
<dbReference type="GO" id="GO:0015293">
    <property type="term" value="F:symporter activity"/>
    <property type="evidence" value="ECO:0007669"/>
    <property type="project" value="InterPro"/>
</dbReference>
<feature type="transmembrane region" description="Helical" evidence="2">
    <location>
        <begin position="276"/>
        <end position="297"/>
    </location>
</feature>
<keyword evidence="2" id="KW-0472">Membrane</keyword>
<comment type="caution">
    <text evidence="3">The sequence shown here is derived from an EMBL/GenBank/DDBJ whole genome shotgun (WGS) entry which is preliminary data.</text>
</comment>
<dbReference type="GO" id="GO:0005886">
    <property type="term" value="C:plasma membrane"/>
    <property type="evidence" value="ECO:0007669"/>
    <property type="project" value="TreeGrafter"/>
</dbReference>
<feature type="transmembrane region" description="Helical" evidence="2">
    <location>
        <begin position="382"/>
        <end position="400"/>
    </location>
</feature>
<dbReference type="InterPro" id="IPR039672">
    <property type="entry name" value="MFS_2"/>
</dbReference>
<protein>
    <submittedName>
        <fullName evidence="3">Sugar (Glycoside-pentoside-hexuronide) transporter</fullName>
    </submittedName>
</protein>
<keyword evidence="4" id="KW-1185">Reference proteome</keyword>
<proteinExistence type="predicted"/>